<dbReference type="PRINTS" id="PR00069">
    <property type="entry name" value="ALDKETRDTASE"/>
</dbReference>
<dbReference type="EMBL" id="CAAHFH010000002">
    <property type="protein sequence ID" value="VGO22679.1"/>
    <property type="molecule type" value="Genomic_DNA"/>
</dbReference>
<evidence type="ECO:0000313" key="3">
    <source>
        <dbReference type="EMBL" id="VGO22679.1"/>
    </source>
</evidence>
<dbReference type="InterPro" id="IPR020471">
    <property type="entry name" value="AKR"/>
</dbReference>
<dbReference type="CDD" id="cd19084">
    <property type="entry name" value="AKR_AKR11B1-like"/>
    <property type="match status" value="1"/>
</dbReference>
<dbReference type="GO" id="GO:0016491">
    <property type="term" value="F:oxidoreductase activity"/>
    <property type="evidence" value="ECO:0007669"/>
    <property type="project" value="UniProtKB-KW"/>
</dbReference>
<reference evidence="3 4" key="1">
    <citation type="submission" date="2019-04" db="EMBL/GenBank/DDBJ databases">
        <authorList>
            <person name="Van Vliet M D."/>
        </authorList>
    </citation>
    <scope>NUCLEOTIDE SEQUENCE [LARGE SCALE GENOMIC DNA]</scope>
    <source>
        <strain evidence="3 4">F21</strain>
    </source>
</reference>
<feature type="domain" description="NADP-dependent oxidoreductase" evidence="2">
    <location>
        <begin position="16"/>
        <end position="321"/>
    </location>
</feature>
<name>A0A6C2URC9_9BACT</name>
<evidence type="ECO:0000313" key="4">
    <source>
        <dbReference type="Proteomes" id="UP000346198"/>
    </source>
</evidence>
<accession>A0A6C2URC9</accession>
<protein>
    <submittedName>
        <fullName evidence="3">General stress protein 69</fullName>
    </submittedName>
</protein>
<organism evidence="3 4">
    <name type="scientific">Pontiella sulfatireligans</name>
    <dbReference type="NCBI Taxonomy" id="2750658"/>
    <lineage>
        <taxon>Bacteria</taxon>
        <taxon>Pseudomonadati</taxon>
        <taxon>Kiritimatiellota</taxon>
        <taxon>Kiritimatiellia</taxon>
        <taxon>Kiritimatiellales</taxon>
        <taxon>Pontiellaceae</taxon>
        <taxon>Pontiella</taxon>
    </lineage>
</organism>
<proteinExistence type="predicted"/>
<keyword evidence="1" id="KW-0560">Oxidoreductase</keyword>
<gene>
    <name evidence="3" type="primary">yhdN_7</name>
    <name evidence="3" type="ORF">SCARR_04774</name>
</gene>
<dbReference type="Pfam" id="PF00248">
    <property type="entry name" value="Aldo_ket_red"/>
    <property type="match status" value="1"/>
</dbReference>
<dbReference type="SUPFAM" id="SSF51430">
    <property type="entry name" value="NAD(P)-linked oxidoreductase"/>
    <property type="match status" value="1"/>
</dbReference>
<dbReference type="Gene3D" id="3.20.20.100">
    <property type="entry name" value="NADP-dependent oxidoreductase domain"/>
    <property type="match status" value="1"/>
</dbReference>
<dbReference type="InterPro" id="IPR023210">
    <property type="entry name" value="NADP_OxRdtase_dom"/>
</dbReference>
<dbReference type="RefSeq" id="WP_136064222.1">
    <property type="nucleotide sequence ID" value="NZ_CAAHFH010000002.1"/>
</dbReference>
<evidence type="ECO:0000259" key="2">
    <source>
        <dbReference type="Pfam" id="PF00248"/>
    </source>
</evidence>
<dbReference type="GO" id="GO:0005737">
    <property type="term" value="C:cytoplasm"/>
    <property type="evidence" value="ECO:0007669"/>
    <property type="project" value="TreeGrafter"/>
</dbReference>
<keyword evidence="4" id="KW-1185">Reference proteome</keyword>
<evidence type="ECO:0000256" key="1">
    <source>
        <dbReference type="ARBA" id="ARBA00023002"/>
    </source>
</evidence>
<dbReference type="InterPro" id="IPR050791">
    <property type="entry name" value="Aldo-Keto_reductase"/>
</dbReference>
<dbReference type="AlphaFoldDB" id="A0A6C2URC9"/>
<dbReference type="PANTHER" id="PTHR43625">
    <property type="entry name" value="AFLATOXIN B1 ALDEHYDE REDUCTASE"/>
    <property type="match status" value="1"/>
</dbReference>
<dbReference type="InterPro" id="IPR036812">
    <property type="entry name" value="NAD(P)_OxRdtase_dom_sf"/>
</dbReference>
<dbReference type="Proteomes" id="UP000346198">
    <property type="component" value="Unassembled WGS sequence"/>
</dbReference>
<dbReference type="PANTHER" id="PTHR43625:SF40">
    <property type="entry name" value="ALDO-KETO REDUCTASE YAKC [NADP(+)]"/>
    <property type="match status" value="1"/>
</dbReference>
<sequence length="332" mass="37176">MIYKKFSSFDEELSAIGLGCWGLSGGVFWTDGDDKKRVETVQTAIDQGITFFDVAPVYGFGHAEKMVGKGVKGKRDQVMIATKCGMVWDDAQNISLNLQRDSILNEVEVSLKRLDTDYIDLYQMHWPDKDTNAPIEESLQTLVELRDQGKIRHIGLTNFSKADLTLGVEKYGVVSYQGLYNLLEHNPTFYHAIPLDYLSRSEILPLCAEHGVPFFPYSPLMQGLLTEHFDPSEWAEGDVRTFNPKFQGERWVAYKALADQVKDFAEKLGKPVSQVAINWMIAQGEVGPVISGGTKPEHVIQNVQACEWSLSDSEFAELDAIVSGKLAELETE</sequence>